<dbReference type="InterPro" id="IPR052076">
    <property type="entry name" value="TRP_cation_channel"/>
</dbReference>
<gene>
    <name evidence="9" type="ORF">Zmor_028170</name>
</gene>
<keyword evidence="8" id="KW-1133">Transmembrane helix</keyword>
<sequence>MDVGNSCELQGLVNSGANTPQSETRIYLRSPNIDFVTFREQVIQNNIQEHFLNSVVLNSVDHKNGVLKKPILLLACEEKAEFKRVNHETVKLLLEKGAITDYLDTTWYGWEALHYAAYASNPDKLQALCDKLGEARVNTLTMLSENALHVLLEHGTLGQSFNVSCQNGTDTRMAKIISKEEENVTKSARVLIDAKIDINHTNFWNQTPILIAIKRRYFGVVKLLLEKSDIDLDSCKDAVSGKTARELLEGKEGLGKLPTSLGSRSPKEILFSFLKSGDEDNFLEYNGGKISDFVDDLDGDNVNNSSCTLLQYCFRRGLIFWYKDKASNDCDQNGQDITSNRLVNVFCESGMGKSIQHLINNGANPYFTLRKFEQDHSILEAAIIKGYYPMVALILSKPDAEPPPYPKICTALVKLLKNHSRSIDLNNTLAVVLSWLLDQFNTLRANEEKLKTNDPDAVLDESFQNSYEKIEAQLSELLKLGAKIISPENQLLLLKFPNSLCWTSEDEDTKSQTSWWCCKNSTEKDPETKITHWKICFCKSGKKSVIEEIDPEVLHSHLDDCVEQEGTDVNINCDSFLKDGSVYPVFDTFLSSKKVKGSLNHLVFKILIMRHWENLKLRILGCPVQYIHLSVVFYGIFYLLLHLYVLFSFNDIHCPYLSIFGSIFLVTFIVKELLQLKANCKLYRQETNNYFELLFTVFAIMMYFFDTKWNDVFRVLSILSSNVVLFFLLENVPACSKYVIILRTIVFYLRYIFFYFIQFLAFAICFYILFAKKNQVWTAEIPNKIFETVVLFTGNLDYMETPWKQENNNGNNSVDQNLYHDFPHKESFSKFIFILFVLFLAIILQNLLLGLLVIDMGDLHKDSALSEQVKRAGFVLRMHIFFKSSRFMEILAKVFQYEDLKPESKITVDDNDRKILTKEEKQNLDFMLTKKTKRPNILKKLRNYVKMKTNERSGECWRKKQVLDKASDETKNDETKCKVCGEIVLSKNLKDHRTTFKHIEAQKQKYGETECTICKEKFPKGYWKQHKTTKTHILAEQQKEISKIVKTMKEGETEVYTLRPGSNENRHYINTLTTFLAVRFALNTNQDFKVSVNNDKWNDFGDIVFEFDHPEKTIEAIRCKKIETKNKYTPVALTAEFGKLSLKEQGEILKNLNRKDDFGNTNFKLYTVSSVEVDKNPEVVYDESDVKKWQSDDKESWKGVKVEIKQSKSKKKDLFNTTDDADDVCTFHMVNHGDDSVNEHLSKFQMYIKQKRRPEMMLFIDTIIKDKLNIDFDISDELLKYVRYKFKTDKVLKKHERGLKVTRENVLVKIAEILLTPFLVVPHDLIEEKNLDLWNDSIKEFDITVLKHEEDIVTKIYKAINHVLKQEINYSLSIFHEVKIDTENITNERLKKKLFGYDGSLKFLYLALWKSGLTPLILRAQDHKQLRLICDVVTFLKEENFLLKFVITSDLKPDHRYFSEKLKVFLNMSDLKLLENAVLEKILSKKIKVVKLNCQVSLKEIDELNCDFLKKLSPDAFLNILFDDYSFVNVQVPMTNEIDDNTIVVGDDVIRQVAQDLNERERSTENELKYLVSVDDEPTYIHVPPQL</sequence>
<dbReference type="GO" id="GO:0034220">
    <property type="term" value="P:monoatomic ion transmembrane transport"/>
    <property type="evidence" value="ECO:0007669"/>
    <property type="project" value="UniProtKB-KW"/>
</dbReference>
<dbReference type="Pfam" id="PF12796">
    <property type="entry name" value="Ank_2"/>
    <property type="match status" value="1"/>
</dbReference>
<keyword evidence="8" id="KW-0472">Membrane</keyword>
<keyword evidence="2" id="KW-0716">Sensory transduction</keyword>
<dbReference type="PANTHER" id="PTHR47143:SF1">
    <property type="entry name" value="ION_TRANS DOMAIN-CONTAINING PROTEIN"/>
    <property type="match status" value="1"/>
</dbReference>
<feature type="transmembrane region" description="Helical" evidence="8">
    <location>
        <begin position="626"/>
        <end position="647"/>
    </location>
</feature>
<dbReference type="PANTHER" id="PTHR47143">
    <property type="entry name" value="TRANSIENT RECEPTOR POTENTIAL CATION CHANNEL PROTEIN PAINLESS"/>
    <property type="match status" value="1"/>
</dbReference>
<dbReference type="SMART" id="SM00248">
    <property type="entry name" value="ANK"/>
    <property type="match status" value="4"/>
</dbReference>
<keyword evidence="3" id="KW-0677">Repeat</keyword>
<feature type="transmembrane region" description="Helical" evidence="8">
    <location>
        <begin position="654"/>
        <end position="670"/>
    </location>
</feature>
<dbReference type="GO" id="GO:0022857">
    <property type="term" value="F:transmembrane transporter activity"/>
    <property type="evidence" value="ECO:0007669"/>
    <property type="project" value="TreeGrafter"/>
</dbReference>
<dbReference type="SUPFAM" id="SSF48403">
    <property type="entry name" value="Ankyrin repeat"/>
    <property type="match status" value="2"/>
</dbReference>
<comment type="caution">
    <text evidence="9">The sequence shown here is derived from an EMBL/GenBank/DDBJ whole genome shotgun (WGS) entry which is preliminary data.</text>
</comment>
<evidence type="ECO:0000256" key="7">
    <source>
        <dbReference type="ARBA" id="ARBA00023303"/>
    </source>
</evidence>
<organism evidence="9 10">
    <name type="scientific">Zophobas morio</name>
    <dbReference type="NCBI Taxonomy" id="2755281"/>
    <lineage>
        <taxon>Eukaryota</taxon>
        <taxon>Metazoa</taxon>
        <taxon>Ecdysozoa</taxon>
        <taxon>Arthropoda</taxon>
        <taxon>Hexapoda</taxon>
        <taxon>Insecta</taxon>
        <taxon>Pterygota</taxon>
        <taxon>Neoptera</taxon>
        <taxon>Endopterygota</taxon>
        <taxon>Coleoptera</taxon>
        <taxon>Polyphaga</taxon>
        <taxon>Cucujiformia</taxon>
        <taxon>Tenebrionidae</taxon>
        <taxon>Zophobas</taxon>
    </lineage>
</organism>
<feature type="transmembrane region" description="Helical" evidence="8">
    <location>
        <begin position="831"/>
        <end position="854"/>
    </location>
</feature>
<proteinExistence type="predicted"/>
<evidence type="ECO:0000256" key="3">
    <source>
        <dbReference type="ARBA" id="ARBA00022737"/>
    </source>
</evidence>
<keyword evidence="4" id="KW-0040">ANK repeat</keyword>
<evidence type="ECO:0000313" key="10">
    <source>
        <dbReference type="Proteomes" id="UP001168821"/>
    </source>
</evidence>
<feature type="transmembrane region" description="Helical" evidence="8">
    <location>
        <begin position="749"/>
        <end position="770"/>
    </location>
</feature>
<dbReference type="InterPro" id="IPR036770">
    <property type="entry name" value="Ankyrin_rpt-contain_sf"/>
</dbReference>
<feature type="transmembrane region" description="Helical" evidence="8">
    <location>
        <begin position="712"/>
        <end position="729"/>
    </location>
</feature>
<dbReference type="EMBL" id="JALNTZ010000009">
    <property type="protein sequence ID" value="KAJ3641687.1"/>
    <property type="molecule type" value="Genomic_DNA"/>
</dbReference>
<evidence type="ECO:0000256" key="2">
    <source>
        <dbReference type="ARBA" id="ARBA00022606"/>
    </source>
</evidence>
<evidence type="ECO:0000256" key="8">
    <source>
        <dbReference type="SAM" id="Phobius"/>
    </source>
</evidence>
<keyword evidence="10" id="KW-1185">Reference proteome</keyword>
<evidence type="ECO:0000256" key="1">
    <source>
        <dbReference type="ARBA" id="ARBA00022448"/>
    </source>
</evidence>
<feature type="transmembrane region" description="Helical" evidence="8">
    <location>
        <begin position="690"/>
        <end position="705"/>
    </location>
</feature>
<evidence type="ECO:0000313" key="9">
    <source>
        <dbReference type="EMBL" id="KAJ3641687.1"/>
    </source>
</evidence>
<keyword evidence="7" id="KW-0407">Ion channel</keyword>
<accession>A0AA38HS70</accession>
<keyword evidence="6" id="KW-0325">Glycoprotein</keyword>
<keyword evidence="5" id="KW-0406">Ion transport</keyword>
<protein>
    <submittedName>
        <fullName evidence="9">Uncharacterized protein</fullName>
    </submittedName>
</protein>
<dbReference type="Proteomes" id="UP001168821">
    <property type="component" value="Unassembled WGS sequence"/>
</dbReference>
<name>A0AA38HS70_9CUCU</name>
<dbReference type="GO" id="GO:1902495">
    <property type="term" value="C:transmembrane transporter complex"/>
    <property type="evidence" value="ECO:0007669"/>
    <property type="project" value="TreeGrafter"/>
</dbReference>
<dbReference type="InterPro" id="IPR002110">
    <property type="entry name" value="Ankyrin_rpt"/>
</dbReference>
<evidence type="ECO:0000256" key="4">
    <source>
        <dbReference type="ARBA" id="ARBA00023043"/>
    </source>
</evidence>
<reference evidence="9" key="1">
    <citation type="journal article" date="2023" name="G3 (Bethesda)">
        <title>Whole genome assemblies of Zophobas morio and Tenebrio molitor.</title>
        <authorList>
            <person name="Kaur S."/>
            <person name="Stinson S.A."/>
            <person name="diCenzo G.C."/>
        </authorList>
    </citation>
    <scope>NUCLEOTIDE SEQUENCE</scope>
    <source>
        <strain evidence="9">QUZm001</strain>
    </source>
</reference>
<keyword evidence="1" id="KW-0813">Transport</keyword>
<evidence type="ECO:0000256" key="5">
    <source>
        <dbReference type="ARBA" id="ARBA00023065"/>
    </source>
</evidence>
<evidence type="ECO:0000256" key="6">
    <source>
        <dbReference type="ARBA" id="ARBA00023180"/>
    </source>
</evidence>
<keyword evidence="8" id="KW-0812">Transmembrane</keyword>
<dbReference type="Gene3D" id="1.25.40.20">
    <property type="entry name" value="Ankyrin repeat-containing domain"/>
    <property type="match status" value="1"/>
</dbReference>